<dbReference type="EMBL" id="JAAIUW010000003">
    <property type="protein sequence ID" value="KAF7836920.1"/>
    <property type="molecule type" value="Genomic_DNA"/>
</dbReference>
<comment type="caution">
    <text evidence="2">The sequence shown here is derived from an EMBL/GenBank/DDBJ whole genome shotgun (WGS) entry which is preliminary data.</text>
</comment>
<sequence>MQDFFPEMISQYRTYEDAFVNKVKDGLIVAREQPAVAIGFAISAALVMRAPRRFLFRHTLGRLQNEEARYASAEKSVRDLKLSVDLMKKESKKLIERTGLAEKDMKYGHNELVGTGTQIQHLAKSVYKAEAQAVDLMDRLRNIPSREALALRAEVASVASILNRHRLMLHKRILKISELGIPV</sequence>
<evidence type="ECO:0000256" key="1">
    <source>
        <dbReference type="SAM" id="Coils"/>
    </source>
</evidence>
<accession>A0A834X3D7</accession>
<dbReference type="PANTHER" id="PTHR34554">
    <property type="entry name" value="RGS1-HXK1-INTERACTING PROTEIN 1"/>
    <property type="match status" value="1"/>
</dbReference>
<organism evidence="2 3">
    <name type="scientific">Senna tora</name>
    <dbReference type="NCBI Taxonomy" id="362788"/>
    <lineage>
        <taxon>Eukaryota</taxon>
        <taxon>Viridiplantae</taxon>
        <taxon>Streptophyta</taxon>
        <taxon>Embryophyta</taxon>
        <taxon>Tracheophyta</taxon>
        <taxon>Spermatophyta</taxon>
        <taxon>Magnoliopsida</taxon>
        <taxon>eudicotyledons</taxon>
        <taxon>Gunneridae</taxon>
        <taxon>Pentapetalae</taxon>
        <taxon>rosids</taxon>
        <taxon>fabids</taxon>
        <taxon>Fabales</taxon>
        <taxon>Fabaceae</taxon>
        <taxon>Caesalpinioideae</taxon>
        <taxon>Cassia clade</taxon>
        <taxon>Senna</taxon>
    </lineage>
</organism>
<dbReference type="AlphaFoldDB" id="A0A834X3D7"/>
<evidence type="ECO:0000313" key="3">
    <source>
        <dbReference type="Proteomes" id="UP000634136"/>
    </source>
</evidence>
<keyword evidence="1" id="KW-0175">Coiled coil</keyword>
<protein>
    <submittedName>
        <fullName evidence="2">RGS1-HXK1-interacting protein 1</fullName>
    </submittedName>
</protein>
<keyword evidence="3" id="KW-1185">Reference proteome</keyword>
<name>A0A834X3D7_9FABA</name>
<proteinExistence type="predicted"/>
<reference evidence="2" key="1">
    <citation type="submission" date="2020-09" db="EMBL/GenBank/DDBJ databases">
        <title>Genome-Enabled Discovery of Anthraquinone Biosynthesis in Senna tora.</title>
        <authorList>
            <person name="Kang S.-H."/>
            <person name="Pandey R.P."/>
            <person name="Lee C.-M."/>
            <person name="Sim J.-S."/>
            <person name="Jeong J.-T."/>
            <person name="Choi B.-S."/>
            <person name="Jung M."/>
            <person name="Ginzburg D."/>
            <person name="Zhao K."/>
            <person name="Won S.Y."/>
            <person name="Oh T.-J."/>
            <person name="Yu Y."/>
            <person name="Kim N.-H."/>
            <person name="Lee O.R."/>
            <person name="Lee T.-H."/>
            <person name="Bashyal P."/>
            <person name="Kim T.-S."/>
            <person name="Lee W.-H."/>
            <person name="Kawkins C."/>
            <person name="Kim C.-K."/>
            <person name="Kim J.S."/>
            <person name="Ahn B.O."/>
            <person name="Rhee S.Y."/>
            <person name="Sohng J.K."/>
        </authorList>
    </citation>
    <scope>NUCLEOTIDE SEQUENCE</scope>
    <source>
        <tissue evidence="2">Leaf</tissue>
    </source>
</reference>
<dbReference type="Proteomes" id="UP000634136">
    <property type="component" value="Unassembled WGS sequence"/>
</dbReference>
<gene>
    <name evidence="2" type="ORF">G2W53_005402</name>
</gene>
<dbReference type="PANTHER" id="PTHR34554:SF2">
    <property type="entry name" value="RGS1-HXK1-INTERACTING PROTEIN 1"/>
    <property type="match status" value="1"/>
</dbReference>
<feature type="coiled-coil region" evidence="1">
    <location>
        <begin position="63"/>
        <end position="90"/>
    </location>
</feature>
<dbReference type="OrthoDB" id="1914410at2759"/>
<dbReference type="InterPro" id="IPR053284">
    <property type="entry name" value="RGS1-HXK1_interactor"/>
</dbReference>
<evidence type="ECO:0000313" key="2">
    <source>
        <dbReference type="EMBL" id="KAF7836920.1"/>
    </source>
</evidence>